<sequence>MSLAPSPEHDGGRLRTPSSEVLVSKTCQNCFSLKIRCDRTHRSDICDRCARLGKQCLFRPAKRRDNSAKRDSRIQALEAQVQDLLRIKTPSYTVQQPLPEASLSAQSSPPSDGDVVDEDLLPMERADTLVELYKLEMMPHFPFVIIPPRETGASLRHTKPFLFLAVLSVASFHDLAAQEKLGNRFKTMVTDKVLYGGDDCLKLEYLQGLMVVLAWNQYHGRSKYFTQYLQLAISIAVDMRLDRKPVVQMTRRYEDKRDPLVAGMPGTQTWGPEEQRASAGIFYISSTISKLLDKMNTYPCTQTIEDGCLALGQKAEYRTDKDLYHVLRLQKIIENIETLARSTGSEAEAEDAYMRVRSQLEEFRAFLSVDVSDSHLIFMQFHTAKLFLFQVAFFERNLQQSPAMHLNILSEGLEGAKAFLDLYLWLPPKSEMALTNQEWVQLSFGVTQAAKFAIVSRSPAVEAQTRELRHRLNIDHIFRHLALRIGALVGRSADGNKHKDIFYHYEQRTRKIQNWYEKMTRATDAHSPDAQHAGGSYHHGVSPPHAQIQPYGTPSSYASSTQPSPMQATPLPHPHAHSQQPPSQVPLSATFSHQQPLQGLSSHIAPAPLPDAGFEASTSVGMVPMASYATSQYGGVPSVAFPDLMSAPGWDTLFAVPMEDMSWLVDVSQGYGGMNAASSPSEGEWGGGGL</sequence>
<organism evidence="8 9">
    <name type="scientific">Karstenula rhodostoma CBS 690.94</name>
    <dbReference type="NCBI Taxonomy" id="1392251"/>
    <lineage>
        <taxon>Eukaryota</taxon>
        <taxon>Fungi</taxon>
        <taxon>Dikarya</taxon>
        <taxon>Ascomycota</taxon>
        <taxon>Pezizomycotina</taxon>
        <taxon>Dothideomycetes</taxon>
        <taxon>Pleosporomycetidae</taxon>
        <taxon>Pleosporales</taxon>
        <taxon>Massarineae</taxon>
        <taxon>Didymosphaeriaceae</taxon>
        <taxon>Karstenula</taxon>
    </lineage>
</organism>
<evidence type="ECO:0000256" key="6">
    <source>
        <dbReference type="SAM" id="MobiDB-lite"/>
    </source>
</evidence>
<keyword evidence="5" id="KW-0539">Nucleus</keyword>
<dbReference type="SMART" id="SM00066">
    <property type="entry name" value="GAL4"/>
    <property type="match status" value="1"/>
</dbReference>
<feature type="compositionally biased region" description="Polar residues" evidence="6">
    <location>
        <begin position="587"/>
        <end position="601"/>
    </location>
</feature>
<evidence type="ECO:0000256" key="1">
    <source>
        <dbReference type="ARBA" id="ARBA00004123"/>
    </source>
</evidence>
<evidence type="ECO:0000313" key="8">
    <source>
        <dbReference type="EMBL" id="KAF2448466.1"/>
    </source>
</evidence>
<comment type="subcellular location">
    <subcellularLocation>
        <location evidence="1">Nucleus</location>
    </subcellularLocation>
</comment>
<evidence type="ECO:0000256" key="5">
    <source>
        <dbReference type="ARBA" id="ARBA00023242"/>
    </source>
</evidence>
<keyword evidence="4" id="KW-0804">Transcription</keyword>
<dbReference type="GO" id="GO:0005634">
    <property type="term" value="C:nucleus"/>
    <property type="evidence" value="ECO:0007669"/>
    <property type="project" value="UniProtKB-SubCell"/>
</dbReference>
<feature type="compositionally biased region" description="Polar residues" evidence="6">
    <location>
        <begin position="550"/>
        <end position="567"/>
    </location>
</feature>
<dbReference type="GO" id="GO:0000976">
    <property type="term" value="F:transcription cis-regulatory region binding"/>
    <property type="evidence" value="ECO:0007669"/>
    <property type="project" value="TreeGrafter"/>
</dbReference>
<evidence type="ECO:0000313" key="9">
    <source>
        <dbReference type="Proteomes" id="UP000799764"/>
    </source>
</evidence>
<dbReference type="CDD" id="cd22541">
    <property type="entry name" value="SP5_N"/>
    <property type="match status" value="1"/>
</dbReference>
<evidence type="ECO:0000256" key="2">
    <source>
        <dbReference type="ARBA" id="ARBA00023015"/>
    </source>
</evidence>
<feature type="compositionally biased region" description="Low complexity" evidence="6">
    <location>
        <begin position="577"/>
        <end position="586"/>
    </location>
</feature>
<dbReference type="SUPFAM" id="SSF57701">
    <property type="entry name" value="Zn2/Cys6 DNA-binding domain"/>
    <property type="match status" value="1"/>
</dbReference>
<proteinExistence type="predicted"/>
<gene>
    <name evidence="8" type="ORF">P171DRAFT_517993</name>
</gene>
<feature type="region of interest" description="Disordered" evidence="6">
    <location>
        <begin position="522"/>
        <end position="604"/>
    </location>
</feature>
<comment type="caution">
    <text evidence="8">The sequence shown here is derived from an EMBL/GenBank/DDBJ whole genome shotgun (WGS) entry which is preliminary data.</text>
</comment>
<reference evidence="8" key="1">
    <citation type="journal article" date="2020" name="Stud. Mycol.">
        <title>101 Dothideomycetes genomes: a test case for predicting lifestyles and emergence of pathogens.</title>
        <authorList>
            <person name="Haridas S."/>
            <person name="Albert R."/>
            <person name="Binder M."/>
            <person name="Bloem J."/>
            <person name="Labutti K."/>
            <person name="Salamov A."/>
            <person name="Andreopoulos B."/>
            <person name="Baker S."/>
            <person name="Barry K."/>
            <person name="Bills G."/>
            <person name="Bluhm B."/>
            <person name="Cannon C."/>
            <person name="Castanera R."/>
            <person name="Culley D."/>
            <person name="Daum C."/>
            <person name="Ezra D."/>
            <person name="Gonzalez J."/>
            <person name="Henrissat B."/>
            <person name="Kuo A."/>
            <person name="Liang C."/>
            <person name="Lipzen A."/>
            <person name="Lutzoni F."/>
            <person name="Magnuson J."/>
            <person name="Mondo S."/>
            <person name="Nolan M."/>
            <person name="Ohm R."/>
            <person name="Pangilinan J."/>
            <person name="Park H.-J."/>
            <person name="Ramirez L."/>
            <person name="Alfaro M."/>
            <person name="Sun H."/>
            <person name="Tritt A."/>
            <person name="Yoshinaga Y."/>
            <person name="Zwiers L.-H."/>
            <person name="Turgeon B."/>
            <person name="Goodwin S."/>
            <person name="Spatafora J."/>
            <person name="Crous P."/>
            <person name="Grigoriev I."/>
        </authorList>
    </citation>
    <scope>NUCLEOTIDE SEQUENCE</scope>
    <source>
        <strain evidence="8">CBS 690.94</strain>
    </source>
</reference>
<dbReference type="OrthoDB" id="5226580at2759"/>
<dbReference type="PANTHER" id="PTHR31845">
    <property type="entry name" value="FINGER DOMAIN PROTEIN, PUTATIVE-RELATED"/>
    <property type="match status" value="1"/>
</dbReference>
<dbReference type="Gene3D" id="4.10.240.10">
    <property type="entry name" value="Zn(2)-C6 fungal-type DNA-binding domain"/>
    <property type="match status" value="1"/>
</dbReference>
<dbReference type="PROSITE" id="PS50048">
    <property type="entry name" value="ZN2_CY6_FUNGAL_2"/>
    <property type="match status" value="1"/>
</dbReference>
<dbReference type="AlphaFoldDB" id="A0A9P4PTD2"/>
<dbReference type="EMBL" id="MU001495">
    <property type="protein sequence ID" value="KAF2448466.1"/>
    <property type="molecule type" value="Genomic_DNA"/>
</dbReference>
<evidence type="ECO:0000256" key="4">
    <source>
        <dbReference type="ARBA" id="ARBA00023163"/>
    </source>
</evidence>
<evidence type="ECO:0000256" key="3">
    <source>
        <dbReference type="ARBA" id="ARBA00023125"/>
    </source>
</evidence>
<dbReference type="GO" id="GO:0008270">
    <property type="term" value="F:zinc ion binding"/>
    <property type="evidence" value="ECO:0007669"/>
    <property type="project" value="InterPro"/>
</dbReference>
<dbReference type="InterPro" id="IPR051089">
    <property type="entry name" value="prtT"/>
</dbReference>
<dbReference type="Proteomes" id="UP000799764">
    <property type="component" value="Unassembled WGS sequence"/>
</dbReference>
<keyword evidence="3" id="KW-0238">DNA-binding</keyword>
<keyword evidence="2" id="KW-0805">Transcription regulation</keyword>
<dbReference type="PANTHER" id="PTHR31845:SF37">
    <property type="entry name" value="TRANSCRIPTION FACTOR DOMAIN-CONTAINING PROTEIN"/>
    <property type="match status" value="1"/>
</dbReference>
<name>A0A9P4PTD2_9PLEO</name>
<dbReference type="CDD" id="cd00067">
    <property type="entry name" value="GAL4"/>
    <property type="match status" value="1"/>
</dbReference>
<dbReference type="InterPro" id="IPR036864">
    <property type="entry name" value="Zn2-C6_fun-type_DNA-bd_sf"/>
</dbReference>
<protein>
    <recommendedName>
        <fullName evidence="7">Zn(2)-C6 fungal-type domain-containing protein</fullName>
    </recommendedName>
</protein>
<dbReference type="CDD" id="cd12148">
    <property type="entry name" value="fungal_TF_MHR"/>
    <property type="match status" value="1"/>
</dbReference>
<accession>A0A9P4PTD2</accession>
<dbReference type="GO" id="GO:0000981">
    <property type="term" value="F:DNA-binding transcription factor activity, RNA polymerase II-specific"/>
    <property type="evidence" value="ECO:0007669"/>
    <property type="project" value="InterPro"/>
</dbReference>
<evidence type="ECO:0000259" key="7">
    <source>
        <dbReference type="PROSITE" id="PS50048"/>
    </source>
</evidence>
<feature type="domain" description="Zn(2)-C6 fungal-type" evidence="7">
    <location>
        <begin position="26"/>
        <end position="58"/>
    </location>
</feature>
<keyword evidence="9" id="KW-1185">Reference proteome</keyword>
<dbReference type="InterPro" id="IPR001138">
    <property type="entry name" value="Zn2Cys6_DnaBD"/>
</dbReference>